<evidence type="ECO:0000256" key="6">
    <source>
        <dbReference type="ARBA" id="ARBA00022982"/>
    </source>
</evidence>
<comment type="subcellular location">
    <subcellularLocation>
        <location evidence="1">Periplasm</location>
    </subcellularLocation>
</comment>
<dbReference type="AlphaFoldDB" id="V5C6M5"/>
<evidence type="ECO:0000256" key="1">
    <source>
        <dbReference type="ARBA" id="ARBA00004418"/>
    </source>
</evidence>
<evidence type="ECO:0000256" key="8">
    <source>
        <dbReference type="PIRSR" id="PIRSR000005-1"/>
    </source>
</evidence>
<dbReference type="PANTHER" id="PTHR33751:SF9">
    <property type="entry name" value="CYTOCHROME C4"/>
    <property type="match status" value="1"/>
</dbReference>
<evidence type="ECO:0000256" key="4">
    <source>
        <dbReference type="ARBA" id="ARBA00022723"/>
    </source>
</evidence>
<dbReference type="InterPro" id="IPR009056">
    <property type="entry name" value="Cyt_c-like_dom"/>
</dbReference>
<dbReference type="GO" id="GO:0009055">
    <property type="term" value="F:electron transfer activity"/>
    <property type="evidence" value="ECO:0007669"/>
    <property type="project" value="InterPro"/>
</dbReference>
<dbReference type="InterPro" id="IPR036909">
    <property type="entry name" value="Cyt_c-like_dom_sf"/>
</dbReference>
<feature type="domain" description="Cytochrome c" evidence="10">
    <location>
        <begin position="69"/>
        <end position="149"/>
    </location>
</feature>
<feature type="binding site" description="axial binding residue" evidence="9">
    <location>
        <position position="126"/>
    </location>
    <ligand>
        <name>heme c</name>
        <dbReference type="ChEBI" id="CHEBI:61717"/>
        <label>1</label>
    </ligand>
    <ligandPart>
        <name>Fe</name>
        <dbReference type="ChEBI" id="CHEBI:18248"/>
    </ligandPart>
</feature>
<dbReference type="Proteomes" id="UP000017842">
    <property type="component" value="Unassembled WGS sequence"/>
</dbReference>
<dbReference type="GO" id="GO:0020037">
    <property type="term" value="F:heme binding"/>
    <property type="evidence" value="ECO:0007669"/>
    <property type="project" value="InterPro"/>
</dbReference>
<evidence type="ECO:0000256" key="2">
    <source>
        <dbReference type="ARBA" id="ARBA00022448"/>
    </source>
</evidence>
<feature type="binding site" description="axial binding residue" evidence="9">
    <location>
        <position position="87"/>
    </location>
    <ligand>
        <name>heme c</name>
        <dbReference type="ChEBI" id="CHEBI:61717"/>
        <label>1</label>
    </ligand>
    <ligandPart>
        <name>Fe</name>
        <dbReference type="ChEBI" id="CHEBI:18248"/>
    </ligandPart>
</feature>
<evidence type="ECO:0000256" key="5">
    <source>
        <dbReference type="ARBA" id="ARBA00022764"/>
    </source>
</evidence>
<protein>
    <submittedName>
        <fullName evidence="11">Cytochrome c4</fullName>
    </submittedName>
</protein>
<evidence type="ECO:0000313" key="11">
    <source>
        <dbReference type="EMBL" id="ESS72413.1"/>
    </source>
</evidence>
<dbReference type="PIRSF" id="PIRSF000005">
    <property type="entry name" value="Cytochrome_c4"/>
    <property type="match status" value="1"/>
</dbReference>
<feature type="binding site" description="covalent" evidence="8">
    <location>
        <position position="83"/>
    </location>
    <ligand>
        <name>heme c</name>
        <dbReference type="ChEBI" id="CHEBI:61717"/>
        <label>1</label>
    </ligand>
</feature>
<dbReference type="GO" id="GO:0005506">
    <property type="term" value="F:iron ion binding"/>
    <property type="evidence" value="ECO:0007669"/>
    <property type="project" value="InterPro"/>
</dbReference>
<dbReference type="EMBL" id="AYLO01000056">
    <property type="protein sequence ID" value="ESS72413.1"/>
    <property type="molecule type" value="Genomic_DNA"/>
</dbReference>
<feature type="binding site" description="covalent" evidence="8">
    <location>
        <position position="86"/>
    </location>
    <ligand>
        <name>heme c</name>
        <dbReference type="ChEBI" id="CHEBI:61717"/>
        <label>1</label>
    </ligand>
</feature>
<dbReference type="InterPro" id="IPR050597">
    <property type="entry name" value="Cytochrome_c_Oxidase_Subunit"/>
</dbReference>
<reference evidence="11 12" key="1">
    <citation type="journal article" date="2013" name="Genome Announc.">
        <title>Draft Genome Sequence of the Methanotrophic Gammaproteobacterium Methyloglobulus morosus DSM 22980 Strain KoM1.</title>
        <authorList>
            <person name="Poehlein A."/>
            <person name="Deutzmann J.S."/>
            <person name="Daniel R."/>
            <person name="Simeonova D.D."/>
        </authorList>
    </citation>
    <scope>NUCLEOTIDE SEQUENCE [LARGE SCALE GENOMIC DNA]</scope>
    <source>
        <strain evidence="11 12">KoM1</strain>
    </source>
</reference>
<keyword evidence="12" id="KW-1185">Reference proteome</keyword>
<keyword evidence="4 9" id="KW-0479">Metal-binding</keyword>
<keyword evidence="7 9" id="KW-0408">Iron</keyword>
<accession>V5C6M5</accession>
<evidence type="ECO:0000256" key="9">
    <source>
        <dbReference type="PIRSR" id="PIRSR000005-2"/>
    </source>
</evidence>
<dbReference type="Gene3D" id="1.10.760.10">
    <property type="entry name" value="Cytochrome c-like domain"/>
    <property type="match status" value="2"/>
</dbReference>
<keyword evidence="2" id="KW-0813">Transport</keyword>
<feature type="binding site" description="covalent" evidence="8">
    <location>
        <position position="181"/>
    </location>
    <ligand>
        <name>heme c</name>
        <dbReference type="ChEBI" id="CHEBI:61717"/>
        <label>2</label>
    </ligand>
</feature>
<organism evidence="11 12">
    <name type="scientific">Methyloglobulus morosus KoM1</name>
    <dbReference type="NCBI Taxonomy" id="1116472"/>
    <lineage>
        <taxon>Bacteria</taxon>
        <taxon>Pseudomonadati</taxon>
        <taxon>Pseudomonadota</taxon>
        <taxon>Gammaproteobacteria</taxon>
        <taxon>Methylococcales</taxon>
        <taxon>Methylococcaceae</taxon>
        <taxon>Methyloglobulus</taxon>
    </lineage>
</organism>
<keyword evidence="3 8" id="KW-0349">Heme</keyword>
<evidence type="ECO:0000313" key="12">
    <source>
        <dbReference type="Proteomes" id="UP000017842"/>
    </source>
</evidence>
<evidence type="ECO:0000259" key="10">
    <source>
        <dbReference type="PROSITE" id="PS51007"/>
    </source>
</evidence>
<feature type="binding site" description="covalent" evidence="8">
    <location>
        <position position="178"/>
    </location>
    <ligand>
        <name>heme c</name>
        <dbReference type="ChEBI" id="CHEBI:61717"/>
        <label>2</label>
    </ligand>
</feature>
<dbReference type="PROSITE" id="PS51007">
    <property type="entry name" value="CYTC"/>
    <property type="match status" value="2"/>
</dbReference>
<name>V5C6M5_9GAMM</name>
<feature type="binding site" description="axial binding residue" evidence="9">
    <location>
        <position position="182"/>
    </location>
    <ligand>
        <name>heme c</name>
        <dbReference type="ChEBI" id="CHEBI:61717"/>
        <label>2</label>
    </ligand>
    <ligandPart>
        <name>Fe</name>
        <dbReference type="ChEBI" id="CHEBI:18248"/>
    </ligandPart>
</feature>
<evidence type="ECO:0000256" key="3">
    <source>
        <dbReference type="ARBA" id="ARBA00022617"/>
    </source>
</evidence>
<dbReference type="GO" id="GO:0042597">
    <property type="term" value="C:periplasmic space"/>
    <property type="evidence" value="ECO:0007669"/>
    <property type="project" value="UniProtKB-SubCell"/>
</dbReference>
<dbReference type="PANTHER" id="PTHR33751">
    <property type="entry name" value="CBB3-TYPE CYTOCHROME C OXIDASE SUBUNIT FIXP"/>
    <property type="match status" value="1"/>
</dbReference>
<dbReference type="SUPFAM" id="SSF46626">
    <property type="entry name" value="Cytochrome c"/>
    <property type="match status" value="2"/>
</dbReference>
<dbReference type="Pfam" id="PF00034">
    <property type="entry name" value="Cytochrom_C"/>
    <property type="match status" value="2"/>
</dbReference>
<feature type="binding site" description="axial binding residue" evidence="9">
    <location>
        <position position="227"/>
    </location>
    <ligand>
        <name>heme c</name>
        <dbReference type="ChEBI" id="CHEBI:61717"/>
        <label>2</label>
    </ligand>
    <ligandPart>
        <name>Fe</name>
        <dbReference type="ChEBI" id="CHEBI:18248"/>
    </ligandPart>
</feature>
<sequence length="249" mass="27451">MRLPRTTPQISSKTVSLSAYKYFACLRRSKNFKNRPWKRSSFLAFSAFALIASTSEARAEMVTQQIGAGNPTAGKEKSDSMRCQECHGADGNSNDERIPNHAGQYAGYLIKQLHDFQSGERKHETMAIMAEDLNEADISDIAAYFASQKVMHGEGRNDNPVAKKLFINGDPSRGIPACISCHAGNGKGKYADNIVYPVIGGQRRVYLRSQLVNWQIGERANSPDGVMNKIGKLLSDDEIDALANYISDL</sequence>
<dbReference type="OrthoDB" id="9796421at2"/>
<dbReference type="STRING" id="1116472.MGMO_58c00200"/>
<feature type="domain" description="Cytochrome c" evidence="10">
    <location>
        <begin position="157"/>
        <end position="249"/>
    </location>
</feature>
<evidence type="ECO:0000256" key="7">
    <source>
        <dbReference type="ARBA" id="ARBA00023004"/>
    </source>
</evidence>
<comment type="caution">
    <text evidence="11">The sequence shown here is derived from an EMBL/GenBank/DDBJ whole genome shotgun (WGS) entry which is preliminary data.</text>
</comment>
<dbReference type="eggNOG" id="COG2863">
    <property type="taxonomic scope" value="Bacteria"/>
</dbReference>
<gene>
    <name evidence="11" type="ORF">MGMO_58c00200</name>
</gene>
<comment type="PTM">
    <text evidence="8">Binds 2 heme c groups covalently per subunit.</text>
</comment>
<keyword evidence="6" id="KW-0249">Electron transport</keyword>
<dbReference type="InterPro" id="IPR024167">
    <property type="entry name" value="Cytochrome_c4-like"/>
</dbReference>
<dbReference type="PATRIC" id="fig|1116472.3.peg.1813"/>
<keyword evidence="5" id="KW-0574">Periplasm</keyword>
<proteinExistence type="predicted"/>